<evidence type="ECO:0000313" key="3">
    <source>
        <dbReference type="EMBL" id="MCX5569344.1"/>
    </source>
</evidence>
<evidence type="ECO:0000313" key="4">
    <source>
        <dbReference type="Proteomes" id="UP001144805"/>
    </source>
</evidence>
<feature type="chain" id="PRO_5040829110" description="Secreted protein" evidence="2">
    <location>
        <begin position="33"/>
        <end position="124"/>
    </location>
</feature>
<dbReference type="RefSeq" id="WP_266338317.1">
    <property type="nucleotide sequence ID" value="NZ_JAPKNK010000003.1"/>
</dbReference>
<sequence>MMIRTMKTMLHVGAIGLMLSVGAMGGANLAFANNDHGSHGGGSSLSGGSGWHGGSGGMSGGLHSGGSGDHHHPIGVVRGGLLFGPAVSGSGGTEFDDSGLPVTCGHTYTAHGAIGPRTCVATGY</sequence>
<keyword evidence="4" id="KW-1185">Reference proteome</keyword>
<evidence type="ECO:0000256" key="1">
    <source>
        <dbReference type="SAM" id="MobiDB-lite"/>
    </source>
</evidence>
<feature type="signal peptide" evidence="2">
    <location>
        <begin position="1"/>
        <end position="32"/>
    </location>
</feature>
<keyword evidence="2" id="KW-0732">Signal</keyword>
<evidence type="ECO:0000256" key="2">
    <source>
        <dbReference type="SAM" id="SignalP"/>
    </source>
</evidence>
<evidence type="ECO:0008006" key="5">
    <source>
        <dbReference type="Google" id="ProtNLM"/>
    </source>
</evidence>
<name>A0A9X3IK89_9HYPH</name>
<dbReference type="EMBL" id="JAPKNK010000003">
    <property type="protein sequence ID" value="MCX5569344.1"/>
    <property type="molecule type" value="Genomic_DNA"/>
</dbReference>
<organism evidence="3 4">
    <name type="scientific">Kaistia nematophila</name>
    <dbReference type="NCBI Taxonomy" id="2994654"/>
    <lineage>
        <taxon>Bacteria</taxon>
        <taxon>Pseudomonadati</taxon>
        <taxon>Pseudomonadota</taxon>
        <taxon>Alphaproteobacteria</taxon>
        <taxon>Hyphomicrobiales</taxon>
        <taxon>Kaistiaceae</taxon>
        <taxon>Kaistia</taxon>
    </lineage>
</organism>
<dbReference type="Proteomes" id="UP001144805">
    <property type="component" value="Unassembled WGS sequence"/>
</dbReference>
<reference evidence="3" key="1">
    <citation type="submission" date="2022-11" db="EMBL/GenBank/DDBJ databases">
        <title>Biodiversity and phylogenetic relationships of bacteria.</title>
        <authorList>
            <person name="Machado R.A.R."/>
            <person name="Bhat A."/>
            <person name="Loulou A."/>
            <person name="Kallel S."/>
        </authorList>
    </citation>
    <scope>NUCLEOTIDE SEQUENCE</scope>
    <source>
        <strain evidence="3">K-TC2</strain>
    </source>
</reference>
<gene>
    <name evidence="3" type="ORF">OSH07_09075</name>
</gene>
<proteinExistence type="predicted"/>
<feature type="region of interest" description="Disordered" evidence="1">
    <location>
        <begin position="38"/>
        <end position="70"/>
    </location>
</feature>
<accession>A0A9X3IK89</accession>
<feature type="compositionally biased region" description="Gly residues" evidence="1">
    <location>
        <begin position="39"/>
        <end position="67"/>
    </location>
</feature>
<protein>
    <recommendedName>
        <fullName evidence="5">Secreted protein</fullName>
    </recommendedName>
</protein>
<dbReference type="AlphaFoldDB" id="A0A9X3IK89"/>
<comment type="caution">
    <text evidence="3">The sequence shown here is derived from an EMBL/GenBank/DDBJ whole genome shotgun (WGS) entry which is preliminary data.</text>
</comment>